<feature type="chain" id="PRO_5006868832" description="Secreted protein" evidence="2">
    <location>
        <begin position="24"/>
        <end position="152"/>
    </location>
</feature>
<dbReference type="EMBL" id="JYDL01000008">
    <property type="protein sequence ID" value="KRX26349.1"/>
    <property type="molecule type" value="Genomic_DNA"/>
</dbReference>
<dbReference type="PROSITE" id="PS51257">
    <property type="entry name" value="PROKAR_LIPOPROTEIN"/>
    <property type="match status" value="1"/>
</dbReference>
<dbReference type="AlphaFoldDB" id="A0A0V0SHY5"/>
<keyword evidence="1" id="KW-0812">Transmembrane</keyword>
<accession>A0A0V0SHY5</accession>
<protein>
    <recommendedName>
        <fullName evidence="5">Secreted protein</fullName>
    </recommendedName>
</protein>
<keyword evidence="1" id="KW-1133">Transmembrane helix</keyword>
<keyword evidence="4" id="KW-1185">Reference proteome</keyword>
<keyword evidence="2" id="KW-0732">Signal</keyword>
<evidence type="ECO:0000256" key="2">
    <source>
        <dbReference type="SAM" id="SignalP"/>
    </source>
</evidence>
<proteinExistence type="predicted"/>
<comment type="caution">
    <text evidence="3">The sequence shown here is derived from an EMBL/GenBank/DDBJ whole genome shotgun (WGS) entry which is preliminary data.</text>
</comment>
<gene>
    <name evidence="3" type="ORF">T07_4624</name>
</gene>
<evidence type="ECO:0000313" key="3">
    <source>
        <dbReference type="EMBL" id="KRX26349.1"/>
    </source>
</evidence>
<feature type="transmembrane region" description="Helical" evidence="1">
    <location>
        <begin position="39"/>
        <end position="60"/>
    </location>
</feature>
<evidence type="ECO:0000256" key="1">
    <source>
        <dbReference type="SAM" id="Phobius"/>
    </source>
</evidence>
<organism evidence="3 4">
    <name type="scientific">Trichinella nelsoni</name>
    <dbReference type="NCBI Taxonomy" id="6336"/>
    <lineage>
        <taxon>Eukaryota</taxon>
        <taxon>Metazoa</taxon>
        <taxon>Ecdysozoa</taxon>
        <taxon>Nematoda</taxon>
        <taxon>Enoplea</taxon>
        <taxon>Dorylaimia</taxon>
        <taxon>Trichinellida</taxon>
        <taxon>Trichinellidae</taxon>
        <taxon>Trichinella</taxon>
    </lineage>
</organism>
<feature type="signal peptide" evidence="2">
    <location>
        <begin position="1"/>
        <end position="23"/>
    </location>
</feature>
<evidence type="ECO:0008006" key="5">
    <source>
        <dbReference type="Google" id="ProtNLM"/>
    </source>
</evidence>
<sequence length="152" mass="16229">MNLQAKVIHLSCVSLLSLSVVSCVVCVDTSDESRLKNKSFMRTLVGWLVGWLVSLVGWPIELLLLHSPSAAAAVAVATAATATAVAPPPPPPPPLSAECRRGGRCCWASWMENSAPAACLGTIDGAKFCSEEEQFVEKKKEKAAANRKRRIV</sequence>
<evidence type="ECO:0000313" key="4">
    <source>
        <dbReference type="Proteomes" id="UP000054630"/>
    </source>
</evidence>
<keyword evidence="1" id="KW-0472">Membrane</keyword>
<name>A0A0V0SHY5_9BILA</name>
<reference evidence="3 4" key="1">
    <citation type="submission" date="2015-01" db="EMBL/GenBank/DDBJ databases">
        <title>Evolution of Trichinella species and genotypes.</title>
        <authorList>
            <person name="Korhonen P.K."/>
            <person name="Edoardo P."/>
            <person name="Giuseppe L.R."/>
            <person name="Gasser R.B."/>
        </authorList>
    </citation>
    <scope>NUCLEOTIDE SEQUENCE [LARGE SCALE GENOMIC DNA]</scope>
    <source>
        <strain evidence="3">ISS37</strain>
    </source>
</reference>
<dbReference type="Proteomes" id="UP000054630">
    <property type="component" value="Unassembled WGS sequence"/>
</dbReference>